<dbReference type="EMBL" id="KZ613920">
    <property type="protein sequence ID" value="PMD49647.1"/>
    <property type="molecule type" value="Genomic_DNA"/>
</dbReference>
<dbReference type="AlphaFoldDB" id="A0A2J6SFX0"/>
<dbReference type="Gene3D" id="1.10.1200.10">
    <property type="entry name" value="ACP-like"/>
    <property type="match status" value="2"/>
</dbReference>
<dbReference type="RefSeq" id="XP_024726551.1">
    <property type="nucleotide sequence ID" value="XM_024871671.1"/>
</dbReference>
<dbReference type="GO" id="GO:0031177">
    <property type="term" value="F:phosphopantetheine binding"/>
    <property type="evidence" value="ECO:0007669"/>
    <property type="project" value="InterPro"/>
</dbReference>
<dbReference type="GO" id="GO:0016874">
    <property type="term" value="F:ligase activity"/>
    <property type="evidence" value="ECO:0007669"/>
    <property type="project" value="UniProtKB-KW"/>
</dbReference>
<dbReference type="InterPro" id="IPR045851">
    <property type="entry name" value="AMP-bd_C_sf"/>
</dbReference>
<dbReference type="PANTHER" id="PTHR45527:SF1">
    <property type="entry name" value="FATTY ACID SYNTHASE"/>
    <property type="match status" value="1"/>
</dbReference>
<keyword evidence="4" id="KW-0175">Coiled coil</keyword>
<feature type="domain" description="Carrier" evidence="5">
    <location>
        <begin position="725"/>
        <end position="799"/>
    </location>
</feature>
<dbReference type="Gene3D" id="3.30.559.10">
    <property type="entry name" value="Chloramphenicol acetyltransferase-like domain"/>
    <property type="match status" value="2"/>
</dbReference>
<sequence length="1249" mass="140857">MGRIDNQVKIRGVRLELEEVEKNLRSCLSELEDVETKHVLVEAVILSGLVTKQLVAFLCLTTSAPIGCLDWDRKNEDDGPSLRTSPQEQEAFSSLISRIEAKLRLILPTYAVPSIWIPVRHVPLTVSRKLDRKLLRDGVTPLSAKQLAIFTHASSRSSGVKSLSHLTENESQFRRLWADVFCVPPSDIDLDDNFFSLGGDSVLAIKLVAAARTGGLDLSLEAIFDHPVLSDMANITKGLTHGDETPVDIAPFSLLDKSWDIKLVLQEARKRCSIAPHNIRDIYPVTPMQEGLLALSMKDDGTYILQFVYQMPETIDLDKLRNAWENISKHTEVLRTRFFDYNSELLQVVVDEPLNWDVVDGDLASFLRTEKQRGLHLEKTMSRLSAVRQDDPRQYFLVWTIHHALIDGWSESDIITSVEQEYLGVTPAMPANPKFNTFVKHIMKQDKSSAKELWKEQLTGTSAPVFPPLPNPNYIPKVQRSNRILHHLNSHADAELEHKVVSIKRGSTTAATMIQAAWFLLLASYSNSTDIITGVTLNGRTAQLPGIDRIPGPTVTTIPFRARFTPDQRVQDFLQIIQKQYLKILPFAQFGLDNIRRVSEDAVPACKFRSLLVVQSAHRAPDSKTILQGRSYSFPVMDFAIVMECELHKDNNIDFRATFDNQVLSEAQVRKMFQQMEQLLLRISVCGPSTTVAELQKELQIDVMATHQANGTAHSSAPPRKSYKPPLTDMEKRISGIWKTLLGVDQVGLDDNFFELGGGSVLAMRLVSMARREGMTMTVAGIFKTPNLMQLALTARENVRADEVTPFSLLSGPSKAKLCNQATQQCRVSLEEIEDMYPITAMQLHYVTGYPEAEKDINGPWDWQSQAVYSLPHAIDFEKFKGIWISAIHRHQSLRTRVINTGHGIFQVVLKEPQPFRWAEANDLDRYVEEDKTAPMTFGDRLLRLAIVAPKGSDERFFVMTAHHMIYDAFARSMLFKELEAAYFQDLPDTPLPTMNQFVKYITEADKQSATDFWTSHLAGANTKPLFLIPPGRIVFNITEKSMSIGSPEIQRAECTLPTMIEIACSLTIARHLDCEDVILYSDRSGRNLPVDGIQDLIGPTTLFIPVRTHINPNQKVKDLLCESQQFNSTSIPFEHLGWLELREMSHLKDRLKNSLNININPHPLASLGKGWGLEYMSSHAGCDDPFGVNVDLYDGRMEWVVYYDERFVGSEVVERLLREMKRVFLTLVDAGLKPEMTVGEVLNSPAMM</sequence>
<evidence type="ECO:0000313" key="7">
    <source>
        <dbReference type="Proteomes" id="UP000235371"/>
    </source>
</evidence>
<dbReference type="STRING" id="1095630.A0A2J6SFX0"/>
<dbReference type="SUPFAM" id="SSF56801">
    <property type="entry name" value="Acetyl-CoA synthetase-like"/>
    <property type="match status" value="1"/>
</dbReference>
<keyword evidence="2" id="KW-0597">Phosphoprotein</keyword>
<name>A0A2J6SFX0_9HELO</name>
<evidence type="ECO:0000256" key="4">
    <source>
        <dbReference type="SAM" id="Coils"/>
    </source>
</evidence>
<dbReference type="PROSITE" id="PS00012">
    <property type="entry name" value="PHOSPHOPANTETHEINE"/>
    <property type="match status" value="1"/>
</dbReference>
<dbReference type="InterPro" id="IPR023213">
    <property type="entry name" value="CAT-like_dom_sf"/>
</dbReference>
<feature type="domain" description="Carrier" evidence="5">
    <location>
        <begin position="164"/>
        <end position="240"/>
    </location>
</feature>
<dbReference type="InterPro" id="IPR036736">
    <property type="entry name" value="ACP-like_sf"/>
</dbReference>
<protein>
    <submittedName>
        <fullName evidence="6">Condensation-domain-containing protein</fullName>
    </submittedName>
</protein>
<reference evidence="6 7" key="1">
    <citation type="submission" date="2016-04" db="EMBL/GenBank/DDBJ databases">
        <title>A degradative enzymes factory behind the ericoid mycorrhizal symbiosis.</title>
        <authorList>
            <consortium name="DOE Joint Genome Institute"/>
            <person name="Martino E."/>
            <person name="Morin E."/>
            <person name="Grelet G."/>
            <person name="Kuo A."/>
            <person name="Kohler A."/>
            <person name="Daghino S."/>
            <person name="Barry K."/>
            <person name="Choi C."/>
            <person name="Cichocki N."/>
            <person name="Clum A."/>
            <person name="Copeland A."/>
            <person name="Hainaut M."/>
            <person name="Haridas S."/>
            <person name="Labutti K."/>
            <person name="Lindquist E."/>
            <person name="Lipzen A."/>
            <person name="Khouja H.-R."/>
            <person name="Murat C."/>
            <person name="Ohm R."/>
            <person name="Olson A."/>
            <person name="Spatafora J."/>
            <person name="Veneault-Fourrey C."/>
            <person name="Henrissat B."/>
            <person name="Grigoriev I."/>
            <person name="Martin F."/>
            <person name="Perotto S."/>
        </authorList>
    </citation>
    <scope>NUCLEOTIDE SEQUENCE [LARGE SCALE GENOMIC DNA]</scope>
    <source>
        <strain evidence="6 7">E</strain>
    </source>
</reference>
<dbReference type="InterPro" id="IPR009081">
    <property type="entry name" value="PP-bd_ACP"/>
</dbReference>
<evidence type="ECO:0000313" key="6">
    <source>
        <dbReference type="EMBL" id="PMD49647.1"/>
    </source>
</evidence>
<evidence type="ECO:0000256" key="3">
    <source>
        <dbReference type="ARBA" id="ARBA00022598"/>
    </source>
</evidence>
<dbReference type="Proteomes" id="UP000235371">
    <property type="component" value="Unassembled WGS sequence"/>
</dbReference>
<accession>A0A2J6SFX0</accession>
<dbReference type="GeneID" id="36579753"/>
<organism evidence="6 7">
    <name type="scientific">Hyaloscypha bicolor E</name>
    <dbReference type="NCBI Taxonomy" id="1095630"/>
    <lineage>
        <taxon>Eukaryota</taxon>
        <taxon>Fungi</taxon>
        <taxon>Dikarya</taxon>
        <taxon>Ascomycota</taxon>
        <taxon>Pezizomycotina</taxon>
        <taxon>Leotiomycetes</taxon>
        <taxon>Helotiales</taxon>
        <taxon>Hyaloscyphaceae</taxon>
        <taxon>Hyaloscypha</taxon>
        <taxon>Hyaloscypha bicolor</taxon>
    </lineage>
</organism>
<dbReference type="InterPro" id="IPR006162">
    <property type="entry name" value="Ppantetheine_attach_site"/>
</dbReference>
<dbReference type="SUPFAM" id="SSF52777">
    <property type="entry name" value="CoA-dependent acyltransferases"/>
    <property type="match status" value="4"/>
</dbReference>
<dbReference type="GO" id="GO:0043041">
    <property type="term" value="P:amino acid activation for nonribosomal peptide biosynthetic process"/>
    <property type="evidence" value="ECO:0007669"/>
    <property type="project" value="TreeGrafter"/>
</dbReference>
<dbReference type="Pfam" id="PF00550">
    <property type="entry name" value="PP-binding"/>
    <property type="match status" value="2"/>
</dbReference>
<dbReference type="PANTHER" id="PTHR45527">
    <property type="entry name" value="NONRIBOSOMAL PEPTIDE SYNTHETASE"/>
    <property type="match status" value="1"/>
</dbReference>
<dbReference type="GO" id="GO:0044550">
    <property type="term" value="P:secondary metabolite biosynthetic process"/>
    <property type="evidence" value="ECO:0007669"/>
    <property type="project" value="TreeGrafter"/>
</dbReference>
<dbReference type="Gene3D" id="3.30.559.30">
    <property type="entry name" value="Nonribosomal peptide synthetase, condensation domain"/>
    <property type="match status" value="2"/>
</dbReference>
<evidence type="ECO:0000256" key="2">
    <source>
        <dbReference type="ARBA" id="ARBA00022553"/>
    </source>
</evidence>
<keyword evidence="7" id="KW-1185">Reference proteome</keyword>
<gene>
    <name evidence="6" type="ORF">K444DRAFT_292052</name>
</gene>
<dbReference type="SUPFAM" id="SSF47336">
    <property type="entry name" value="ACP-like"/>
    <property type="match status" value="2"/>
</dbReference>
<keyword evidence="3" id="KW-0436">Ligase</keyword>
<proteinExistence type="predicted"/>
<dbReference type="OrthoDB" id="416786at2759"/>
<dbReference type="InterPro" id="IPR020806">
    <property type="entry name" value="PKS_PP-bd"/>
</dbReference>
<dbReference type="GO" id="GO:0005737">
    <property type="term" value="C:cytoplasm"/>
    <property type="evidence" value="ECO:0007669"/>
    <property type="project" value="TreeGrafter"/>
</dbReference>
<dbReference type="CDD" id="cd19545">
    <property type="entry name" value="FUM14_C_NRPS-like"/>
    <property type="match status" value="1"/>
</dbReference>
<evidence type="ECO:0000259" key="5">
    <source>
        <dbReference type="PROSITE" id="PS50075"/>
    </source>
</evidence>
<evidence type="ECO:0000256" key="1">
    <source>
        <dbReference type="ARBA" id="ARBA00022450"/>
    </source>
</evidence>
<keyword evidence="1" id="KW-0596">Phosphopantetheine</keyword>
<dbReference type="InParanoid" id="A0A2J6SFX0"/>
<dbReference type="InterPro" id="IPR001242">
    <property type="entry name" value="Condensation_dom"/>
</dbReference>
<dbReference type="FunFam" id="1.10.1200.10:FF:000005">
    <property type="entry name" value="Nonribosomal peptide synthetase 1"/>
    <property type="match status" value="2"/>
</dbReference>
<dbReference type="SMART" id="SM00823">
    <property type="entry name" value="PKS_PP"/>
    <property type="match status" value="1"/>
</dbReference>
<dbReference type="PROSITE" id="PS50075">
    <property type="entry name" value="CARRIER"/>
    <property type="match status" value="2"/>
</dbReference>
<dbReference type="Pfam" id="PF00668">
    <property type="entry name" value="Condensation"/>
    <property type="match status" value="2"/>
</dbReference>
<feature type="coiled-coil region" evidence="4">
    <location>
        <begin position="10"/>
        <end position="37"/>
    </location>
</feature>
<dbReference type="Gene3D" id="3.30.300.30">
    <property type="match status" value="1"/>
</dbReference>